<dbReference type="GO" id="GO:0005886">
    <property type="term" value="C:plasma membrane"/>
    <property type="evidence" value="ECO:0007669"/>
    <property type="project" value="TreeGrafter"/>
</dbReference>
<feature type="transmembrane region" description="Helical" evidence="5">
    <location>
        <begin position="102"/>
        <end position="119"/>
    </location>
</feature>
<protein>
    <recommendedName>
        <fullName evidence="8">G-protein coupled receptors family 1 profile domain-containing protein</fullName>
    </recommendedName>
</protein>
<dbReference type="PANTHER" id="PTHR23112">
    <property type="entry name" value="G PROTEIN-COUPLED RECEPTOR 157-RELATED"/>
    <property type="match status" value="1"/>
</dbReference>
<dbReference type="GO" id="GO:0007189">
    <property type="term" value="P:adenylate cyclase-activating G protein-coupled receptor signaling pathway"/>
    <property type="evidence" value="ECO:0007669"/>
    <property type="project" value="TreeGrafter"/>
</dbReference>
<organism evidence="6 7">
    <name type="scientific">Thamnocephalis sphaerospora</name>
    <dbReference type="NCBI Taxonomy" id="78915"/>
    <lineage>
        <taxon>Eukaryota</taxon>
        <taxon>Fungi</taxon>
        <taxon>Fungi incertae sedis</taxon>
        <taxon>Zoopagomycota</taxon>
        <taxon>Zoopagomycotina</taxon>
        <taxon>Zoopagomycetes</taxon>
        <taxon>Zoopagales</taxon>
        <taxon>Sigmoideomycetaceae</taxon>
        <taxon>Thamnocephalis</taxon>
    </lineage>
</organism>
<comment type="subcellular location">
    <subcellularLocation>
        <location evidence="1">Membrane</location>
        <topology evidence="1">Multi-pass membrane protein</topology>
    </subcellularLocation>
</comment>
<dbReference type="AlphaFoldDB" id="A0A4V1IXC7"/>
<keyword evidence="3 5" id="KW-1133">Transmembrane helix</keyword>
<evidence type="ECO:0000256" key="1">
    <source>
        <dbReference type="ARBA" id="ARBA00004141"/>
    </source>
</evidence>
<dbReference type="GO" id="GO:0004930">
    <property type="term" value="F:G protein-coupled receptor activity"/>
    <property type="evidence" value="ECO:0007669"/>
    <property type="project" value="TreeGrafter"/>
</dbReference>
<keyword evidence="7" id="KW-1185">Reference proteome</keyword>
<sequence length="273" mass="31071">MNVTTINAARQVYHQLPQRRTPMTHIICFNAYADLLGSASTLVGYYTGRLASDKHPICQYQAFIFQTADLWSILGSVLMAANLVVATSRFSTLRRMRRFDRLVFPAIAIFSVSVALPLVNRSLYRYLAIVAIYLLIFIVAWMPMSVNRILLINGILVFPLYVARNLLAPIRGLLNFFLILFLARNAYGQYEYTSESHSLRNMARYPDAELETNNRKSLRLAHTDTHFYRALPPPSPSYLSPTRLRHSEHNASNASLVSRSANSLYPLSPIRQQ</sequence>
<evidence type="ECO:0008006" key="8">
    <source>
        <dbReference type="Google" id="ProtNLM"/>
    </source>
</evidence>
<evidence type="ECO:0000256" key="4">
    <source>
        <dbReference type="ARBA" id="ARBA00023136"/>
    </source>
</evidence>
<keyword evidence="4 5" id="KW-0472">Membrane</keyword>
<evidence type="ECO:0000256" key="5">
    <source>
        <dbReference type="SAM" id="Phobius"/>
    </source>
</evidence>
<keyword evidence="2 5" id="KW-0812">Transmembrane</keyword>
<gene>
    <name evidence="6" type="ORF">THASP1DRAFT_27612</name>
</gene>
<name>A0A4V1IXC7_9FUNG</name>
<dbReference type="EMBL" id="KZ992445">
    <property type="protein sequence ID" value="RKP10599.1"/>
    <property type="molecule type" value="Genomic_DNA"/>
</dbReference>
<proteinExistence type="predicted"/>
<feature type="transmembrane region" description="Helical" evidence="5">
    <location>
        <begin position="149"/>
        <end position="167"/>
    </location>
</feature>
<evidence type="ECO:0000313" key="6">
    <source>
        <dbReference type="EMBL" id="RKP10599.1"/>
    </source>
</evidence>
<accession>A0A4V1IXC7</accession>
<evidence type="ECO:0000256" key="3">
    <source>
        <dbReference type="ARBA" id="ARBA00022989"/>
    </source>
</evidence>
<feature type="transmembrane region" description="Helical" evidence="5">
    <location>
        <begin position="125"/>
        <end position="142"/>
    </location>
</feature>
<feature type="transmembrane region" description="Helical" evidence="5">
    <location>
        <begin position="70"/>
        <end position="90"/>
    </location>
</feature>
<evidence type="ECO:0000313" key="7">
    <source>
        <dbReference type="Proteomes" id="UP000271241"/>
    </source>
</evidence>
<dbReference type="PANTHER" id="PTHR23112:SF0">
    <property type="entry name" value="TRANSMEMBRANE PROTEIN 116"/>
    <property type="match status" value="1"/>
</dbReference>
<reference evidence="7" key="1">
    <citation type="journal article" date="2018" name="Nat. Microbiol.">
        <title>Leveraging single-cell genomics to expand the fungal tree of life.</title>
        <authorList>
            <person name="Ahrendt S.R."/>
            <person name="Quandt C.A."/>
            <person name="Ciobanu D."/>
            <person name="Clum A."/>
            <person name="Salamov A."/>
            <person name="Andreopoulos B."/>
            <person name="Cheng J.F."/>
            <person name="Woyke T."/>
            <person name="Pelin A."/>
            <person name="Henrissat B."/>
            <person name="Reynolds N.K."/>
            <person name="Benny G.L."/>
            <person name="Smith M.E."/>
            <person name="James T.Y."/>
            <person name="Grigoriev I.V."/>
        </authorList>
    </citation>
    <scope>NUCLEOTIDE SEQUENCE [LARGE SCALE GENOMIC DNA]</scope>
    <source>
        <strain evidence="7">RSA 1356</strain>
    </source>
</reference>
<dbReference type="Proteomes" id="UP000271241">
    <property type="component" value="Unassembled WGS sequence"/>
</dbReference>
<evidence type="ECO:0000256" key="2">
    <source>
        <dbReference type="ARBA" id="ARBA00022692"/>
    </source>
</evidence>